<reference evidence="1 2" key="1">
    <citation type="submission" date="2018-11" db="EMBL/GenBank/DDBJ databases">
        <title>Deinococcus shelandsis sp. nov., isolated from South Shetland Islands soil of Antarctica.</title>
        <authorList>
            <person name="Tian J."/>
        </authorList>
    </citation>
    <scope>NUCLEOTIDE SEQUENCE [LARGE SCALE GENOMIC DNA]</scope>
    <source>
        <strain evidence="1 2">S14-83T</strain>
    </source>
</reference>
<protein>
    <submittedName>
        <fullName evidence="1">Uncharacterized protein</fullName>
    </submittedName>
</protein>
<dbReference type="KEGG" id="dph:EHF33_14030"/>
<evidence type="ECO:0000313" key="2">
    <source>
        <dbReference type="Proteomes" id="UP000276417"/>
    </source>
</evidence>
<keyword evidence="2" id="KW-1185">Reference proteome</keyword>
<dbReference type="Proteomes" id="UP000276417">
    <property type="component" value="Chromosome 2"/>
</dbReference>
<sequence>MPATQPCPAPSALSITLDLDNEALSFIDAALSLQSRPSAPTQQQIITALCHLRGHLIHGHLNVTWEHDALPHDTLGNCIKLLIMYLHDKTHSDSHIDTLLHEGLRSTAGLA</sequence>
<dbReference type="EMBL" id="CP034184">
    <property type="protein sequence ID" value="AZI44037.1"/>
    <property type="molecule type" value="Genomic_DNA"/>
</dbReference>
<name>A0A3G8YIG6_9DEIO</name>
<dbReference type="AlphaFoldDB" id="A0A3G8YIG6"/>
<dbReference type="RefSeq" id="WP_124873308.1">
    <property type="nucleotide sequence ID" value="NZ_CP034184.1"/>
</dbReference>
<gene>
    <name evidence="1" type="ORF">EHF33_14030</name>
</gene>
<evidence type="ECO:0000313" key="1">
    <source>
        <dbReference type="EMBL" id="AZI44037.1"/>
    </source>
</evidence>
<organism evidence="1 2">
    <name type="scientific">Deinococcus psychrotolerans</name>
    <dbReference type="NCBI Taxonomy" id="2489213"/>
    <lineage>
        <taxon>Bacteria</taxon>
        <taxon>Thermotogati</taxon>
        <taxon>Deinococcota</taxon>
        <taxon>Deinococci</taxon>
        <taxon>Deinococcales</taxon>
        <taxon>Deinococcaceae</taxon>
        <taxon>Deinococcus</taxon>
    </lineage>
</organism>
<accession>A0A3G8YIG6</accession>
<proteinExistence type="predicted"/>